<feature type="transmembrane region" description="Helical" evidence="1">
    <location>
        <begin position="104"/>
        <end position="128"/>
    </location>
</feature>
<comment type="caution">
    <text evidence="2">The sequence shown here is derived from an EMBL/GenBank/DDBJ whole genome shotgun (WGS) entry which is preliminary data.</text>
</comment>
<keyword evidence="1" id="KW-0472">Membrane</keyword>
<accession>A0ABS1X160</accession>
<evidence type="ECO:0000313" key="3">
    <source>
        <dbReference type="Proteomes" id="UP000661077"/>
    </source>
</evidence>
<feature type="transmembrane region" description="Helical" evidence="1">
    <location>
        <begin position="49"/>
        <end position="72"/>
    </location>
</feature>
<dbReference type="EMBL" id="JAEVLS010000004">
    <property type="protein sequence ID" value="MBM0106989.1"/>
    <property type="molecule type" value="Genomic_DNA"/>
</dbReference>
<keyword evidence="1" id="KW-0812">Transmembrane</keyword>
<dbReference type="RefSeq" id="WP_203169099.1">
    <property type="nucleotide sequence ID" value="NZ_JAEVLS010000004.1"/>
</dbReference>
<name>A0ABS1X160_9GAMM</name>
<dbReference type="Proteomes" id="UP000661077">
    <property type="component" value="Unassembled WGS sequence"/>
</dbReference>
<protein>
    <submittedName>
        <fullName evidence="2">Uncharacterized protein</fullName>
    </submittedName>
</protein>
<reference evidence="2 3" key="1">
    <citation type="journal article" date="2021" name="Int. J. Syst. Evol. Microbiol.">
        <title>Steroidobacter gossypii sp. nov., isolated from soil of cotton cropping field.</title>
        <authorList>
            <person name="Huang R."/>
            <person name="Yang S."/>
            <person name="Zhen C."/>
            <person name="Liu W."/>
        </authorList>
    </citation>
    <scope>NUCLEOTIDE SEQUENCE [LARGE SCALE GENOMIC DNA]</scope>
    <source>
        <strain evidence="2 3">S1-65</strain>
    </source>
</reference>
<keyword evidence="3" id="KW-1185">Reference proteome</keyword>
<evidence type="ECO:0000313" key="2">
    <source>
        <dbReference type="EMBL" id="MBM0106989.1"/>
    </source>
</evidence>
<feature type="transmembrane region" description="Helical" evidence="1">
    <location>
        <begin position="18"/>
        <end position="37"/>
    </location>
</feature>
<gene>
    <name evidence="2" type="ORF">JM946_19810</name>
</gene>
<sequence length="143" mass="15597">MADMEIIVGNGDTERRRLLLLTAAAVAAELFLLPQIMFELVVVSSQWAVAMQLLILCLPRFGVMLALVGLFGPFRKGRWFGAFLAAYIMLLLLNFYQIEAYVNWSSGIAASQATLPYVAGVVGALLALSFGRKEQTNKLSVPG</sequence>
<evidence type="ECO:0000256" key="1">
    <source>
        <dbReference type="SAM" id="Phobius"/>
    </source>
</evidence>
<organism evidence="2 3">
    <name type="scientific">Steroidobacter gossypii</name>
    <dbReference type="NCBI Taxonomy" id="2805490"/>
    <lineage>
        <taxon>Bacteria</taxon>
        <taxon>Pseudomonadati</taxon>
        <taxon>Pseudomonadota</taxon>
        <taxon>Gammaproteobacteria</taxon>
        <taxon>Steroidobacterales</taxon>
        <taxon>Steroidobacteraceae</taxon>
        <taxon>Steroidobacter</taxon>
    </lineage>
</organism>
<feature type="transmembrane region" description="Helical" evidence="1">
    <location>
        <begin position="79"/>
        <end position="98"/>
    </location>
</feature>
<keyword evidence="1" id="KW-1133">Transmembrane helix</keyword>
<proteinExistence type="predicted"/>